<accession>A0A0S6VT23</accession>
<gene>
    <name evidence="2" type="ORF">U14_01808</name>
</gene>
<evidence type="ECO:0000313" key="2">
    <source>
        <dbReference type="EMBL" id="GAK50576.1"/>
    </source>
</evidence>
<keyword evidence="3" id="KW-1185">Reference proteome</keyword>
<reference evidence="2" key="1">
    <citation type="journal article" date="2015" name="PeerJ">
        <title>First genomic representation of candidate bacterial phylum KSB3 points to enhanced environmental sensing as a trigger of wastewater bulking.</title>
        <authorList>
            <person name="Sekiguchi Y."/>
            <person name="Ohashi A."/>
            <person name="Parks D.H."/>
            <person name="Yamauchi T."/>
            <person name="Tyson G.W."/>
            <person name="Hugenholtz P."/>
        </authorList>
    </citation>
    <scope>NUCLEOTIDE SEQUENCE [LARGE SCALE GENOMIC DNA]</scope>
</reference>
<protein>
    <submittedName>
        <fullName evidence="2">Glycosyl transferase, family 2</fullName>
    </submittedName>
</protein>
<name>A0A0S6VT23_9BACT</name>
<feature type="domain" description="Glycosyltransferase 2-like" evidence="1">
    <location>
        <begin position="12"/>
        <end position="142"/>
    </location>
</feature>
<dbReference type="GO" id="GO:0016740">
    <property type="term" value="F:transferase activity"/>
    <property type="evidence" value="ECO:0007669"/>
    <property type="project" value="UniProtKB-KW"/>
</dbReference>
<organism evidence="2">
    <name type="scientific">Candidatus Moduliflexus flocculans</name>
    <dbReference type="NCBI Taxonomy" id="1499966"/>
    <lineage>
        <taxon>Bacteria</taxon>
        <taxon>Candidatus Moduliflexota</taxon>
        <taxon>Candidatus Moduliflexia</taxon>
        <taxon>Candidatus Moduliflexales</taxon>
        <taxon>Candidatus Moduliflexaceae</taxon>
    </lineage>
</organism>
<dbReference type="Proteomes" id="UP000030700">
    <property type="component" value="Unassembled WGS sequence"/>
</dbReference>
<dbReference type="InterPro" id="IPR029044">
    <property type="entry name" value="Nucleotide-diphossugar_trans"/>
</dbReference>
<dbReference type="Pfam" id="PF00535">
    <property type="entry name" value="Glycos_transf_2"/>
    <property type="match status" value="1"/>
</dbReference>
<dbReference type="SUPFAM" id="SSF53448">
    <property type="entry name" value="Nucleotide-diphospho-sugar transferases"/>
    <property type="match status" value="1"/>
</dbReference>
<evidence type="ECO:0000259" key="1">
    <source>
        <dbReference type="Pfam" id="PF00535"/>
    </source>
</evidence>
<dbReference type="STRING" id="1499966.U14_01808"/>
<dbReference type="AlphaFoldDB" id="A0A0S6VT23"/>
<sequence>MIPSTSNTPKVSVQITTYNRERYIVQAIESVLMQQTDFEFEIVVGDDFSTDRTRMILQQYADAFPQKIVLLFHPQHIGLMSNFMVTYQQCRGKYIAFLDSDDYWTDPQKLQKQVTFLDQHPEAVMCAHWVEIIDEEGGEIIKRYGLPEKRGPQTLKPFYTADDILGDGLFFHISSAMCRKVFTELPGWLTGLEIENDFALPLLNDPYGHLVFLDETMGVFRAHHQGICSGEMPFTNLQRAERAWLLVGKHLGLNRRESFRRGCSKFVYIELCRLHQANGRIARAFSAAYKAVRMAPRHLKQATFFQALSIMSGQRTWPYVLIERLLQCYRFIRINGLRVFKWCCGEAIYQRVKLAYHQFRISD</sequence>
<dbReference type="InterPro" id="IPR001173">
    <property type="entry name" value="Glyco_trans_2-like"/>
</dbReference>
<dbReference type="PANTHER" id="PTHR22916:SF71">
    <property type="entry name" value="GLYCOSYL TRANSFERASE"/>
    <property type="match status" value="1"/>
</dbReference>
<proteinExistence type="predicted"/>
<dbReference type="PANTHER" id="PTHR22916">
    <property type="entry name" value="GLYCOSYLTRANSFERASE"/>
    <property type="match status" value="1"/>
</dbReference>
<keyword evidence="2" id="KW-0808">Transferase</keyword>
<dbReference type="EMBL" id="DF820456">
    <property type="protein sequence ID" value="GAK50576.1"/>
    <property type="molecule type" value="Genomic_DNA"/>
</dbReference>
<dbReference type="HOGENOM" id="CLU_025996_4_1_0"/>
<dbReference type="Gene3D" id="3.90.550.10">
    <property type="entry name" value="Spore Coat Polysaccharide Biosynthesis Protein SpsA, Chain A"/>
    <property type="match status" value="1"/>
</dbReference>
<evidence type="ECO:0000313" key="3">
    <source>
        <dbReference type="Proteomes" id="UP000030700"/>
    </source>
</evidence>